<evidence type="ECO:0000256" key="12">
    <source>
        <dbReference type="PIRNR" id="PIRNR006107"/>
    </source>
</evidence>
<dbReference type="InterPro" id="IPR042113">
    <property type="entry name" value="P_AcTrfase_dom1"/>
</dbReference>
<comment type="catalytic activity">
    <reaction evidence="12">
        <text>acetyl-CoA + phosphate = acetyl phosphate + CoA</text>
        <dbReference type="Rhea" id="RHEA:19521"/>
        <dbReference type="ChEBI" id="CHEBI:22191"/>
        <dbReference type="ChEBI" id="CHEBI:43474"/>
        <dbReference type="ChEBI" id="CHEBI:57287"/>
        <dbReference type="ChEBI" id="CHEBI:57288"/>
        <dbReference type="EC" id="2.3.1.8"/>
    </reaction>
</comment>
<reference evidence="15 16" key="1">
    <citation type="submission" date="2018-10" db="EMBL/GenBank/DDBJ databases">
        <title>Genomic Encyclopedia of Type Strains, Phase IV (KMG-IV): sequencing the most valuable type-strain genomes for metagenomic binning, comparative biology and taxonomic classification.</title>
        <authorList>
            <person name="Goeker M."/>
        </authorList>
    </citation>
    <scope>NUCLEOTIDE SEQUENCE [LARGE SCALE GENOMIC DNA]</scope>
    <source>
        <strain evidence="15 16">DSM 25080</strain>
    </source>
</reference>
<dbReference type="InterPro" id="IPR002505">
    <property type="entry name" value="PTA_PTB"/>
</dbReference>
<evidence type="ECO:0000256" key="9">
    <source>
        <dbReference type="ARBA" id="ARBA00022679"/>
    </source>
</evidence>
<dbReference type="PIRSF" id="PIRSF006107">
    <property type="entry name" value="PhpActrans_proteobac"/>
    <property type="match status" value="1"/>
</dbReference>
<dbReference type="GO" id="GO:0005737">
    <property type="term" value="C:cytoplasm"/>
    <property type="evidence" value="ECO:0007669"/>
    <property type="project" value="UniProtKB-SubCell"/>
</dbReference>
<dbReference type="PANTHER" id="PTHR43356:SF3">
    <property type="entry name" value="PHOSPHATE ACETYLTRANSFERASE"/>
    <property type="match status" value="1"/>
</dbReference>
<comment type="similarity">
    <text evidence="4 12">In the N-terminal section; belongs to the CobB/CobQ family.</text>
</comment>
<evidence type="ECO:0000256" key="10">
    <source>
        <dbReference type="ARBA" id="ARBA00023315"/>
    </source>
</evidence>
<evidence type="ECO:0000313" key="16">
    <source>
        <dbReference type="Proteomes" id="UP000267187"/>
    </source>
</evidence>
<dbReference type="OrthoDB" id="9808984at2"/>
<keyword evidence="9 12" id="KW-0808">Transferase</keyword>
<dbReference type="NCBIfam" id="TIGR00651">
    <property type="entry name" value="pta"/>
    <property type="match status" value="1"/>
</dbReference>
<dbReference type="Gene3D" id="3.40.1390.20">
    <property type="entry name" value="HprK N-terminal domain-like"/>
    <property type="match status" value="1"/>
</dbReference>
<keyword evidence="16" id="KW-1185">Reference proteome</keyword>
<dbReference type="Pfam" id="PF07085">
    <property type="entry name" value="DRTGG"/>
    <property type="match status" value="1"/>
</dbReference>
<evidence type="ECO:0000256" key="4">
    <source>
        <dbReference type="ARBA" id="ARBA00009786"/>
    </source>
</evidence>
<dbReference type="EC" id="2.3.1.8" evidence="6 12"/>
<dbReference type="InterPro" id="IPR027417">
    <property type="entry name" value="P-loop_NTPase"/>
</dbReference>
<dbReference type="RefSeq" id="WP_121876373.1">
    <property type="nucleotide sequence ID" value="NZ_REFJ01000002.1"/>
</dbReference>
<dbReference type="NCBIfam" id="NF004167">
    <property type="entry name" value="PRK05632.1"/>
    <property type="match status" value="1"/>
</dbReference>
<sequence>MTKVFQLVSAEPGAGLMTTALGVKHLFEQHGLNAGVFWPVGTANESLIHLVPVYSLEAFNLAVEEQRLYEVLEALAERFDALSQDHDVVCIIGLSEAAKLPQAREFNTLLAKSLNSQVIVVCSGAGTDAQQISSRIKLSLKSYHAINDRLLGVVLNKIGVPLDRHGRIRPDLGVSLDSDGKDYSAGLKAEQLQPLPVPMLGFVPWDQVNNRARVADLRSICDFEYLNEGEAKTRRISWLLVATRSVDTLTKNLKANTLIVTAGDRVDVLMMAALAEQRGVKLAGLLLTSGIQPSQQSIDLIKAALDSGLPVLETTERTYEVVSNFSSLFLDVPNQDEERFTALTNHVAAHLDRDALLKLTERSYKTQLSPAAFRYKLVKRAAQLDNTIVLPEGDEPRTLEAAQLCCERNIAKCILLGEPEKIRTQLKALNIDQHPNLQIVNPIESFHRYVETFVELRKHKGMTHSLATDILQEDRIMLGTLMLHCGDVDGLVAGAENTTAATVTPAFQIIKTKPGQSLVSSCFFMCLPDQVLVYADCAINPDPTSEQLADIAIQSAESAIAFGIEPRVAMISYSTGSSGTGSDVDKVIAATKLAKDKLPEVLIDGPLQYDAASVANVAKSKAPSSSVAGQATVFIFPDLNTGNTTYKAVQRSAGVISIGPMLQGLNKPVNDLSRGALVDDIVYTIALTSIQAGAN</sequence>
<evidence type="ECO:0000256" key="7">
    <source>
        <dbReference type="ARBA" id="ARBA00021528"/>
    </source>
</evidence>
<dbReference type="NCBIfam" id="NF007233">
    <property type="entry name" value="PRK09653.1"/>
    <property type="match status" value="1"/>
</dbReference>
<dbReference type="Gene3D" id="3.40.50.300">
    <property type="entry name" value="P-loop containing nucleotide triphosphate hydrolases"/>
    <property type="match status" value="1"/>
</dbReference>
<evidence type="ECO:0000259" key="14">
    <source>
        <dbReference type="Pfam" id="PF07085"/>
    </source>
</evidence>
<evidence type="ECO:0000256" key="5">
    <source>
        <dbReference type="ARBA" id="ARBA00011643"/>
    </source>
</evidence>
<comment type="domain">
    <text evidence="12">The N-terminal region seems to be important for proper quaternary structure. The C-terminal region contains the substrate-binding site.</text>
</comment>
<dbReference type="EMBL" id="REFJ01000002">
    <property type="protein sequence ID" value="RMA81222.1"/>
    <property type="molecule type" value="Genomic_DNA"/>
</dbReference>
<dbReference type="InterPro" id="IPR028979">
    <property type="entry name" value="Ser_kin/Pase_Hpr-like_N_sf"/>
</dbReference>
<comment type="subunit">
    <text evidence="5">Homohexamer.</text>
</comment>
<dbReference type="Pfam" id="PF01515">
    <property type="entry name" value="PTA_PTB"/>
    <property type="match status" value="1"/>
</dbReference>
<dbReference type="PANTHER" id="PTHR43356">
    <property type="entry name" value="PHOSPHATE ACETYLTRANSFERASE"/>
    <property type="match status" value="1"/>
</dbReference>
<dbReference type="UniPathway" id="UPA00340">
    <property type="reaction ID" value="UER00459"/>
</dbReference>
<comment type="function">
    <text evidence="12">Involved in acetate metabolism.</text>
</comment>
<dbReference type="SUPFAM" id="SSF52540">
    <property type="entry name" value="P-loop containing nucleoside triphosphate hydrolases"/>
    <property type="match status" value="1"/>
</dbReference>
<evidence type="ECO:0000313" key="15">
    <source>
        <dbReference type="EMBL" id="RMA81222.1"/>
    </source>
</evidence>
<dbReference type="FunFam" id="3.40.50.10750:FF:000001">
    <property type="entry name" value="Phosphate acetyltransferase"/>
    <property type="match status" value="1"/>
</dbReference>
<organism evidence="15 16">
    <name type="scientific">Umboniibacter marinipuniceus</name>
    <dbReference type="NCBI Taxonomy" id="569599"/>
    <lineage>
        <taxon>Bacteria</taxon>
        <taxon>Pseudomonadati</taxon>
        <taxon>Pseudomonadota</taxon>
        <taxon>Gammaproteobacteria</taxon>
        <taxon>Cellvibrionales</taxon>
        <taxon>Cellvibrionaceae</taxon>
        <taxon>Umboniibacter</taxon>
    </lineage>
</organism>
<comment type="pathway">
    <text evidence="2 12">Metabolic intermediate biosynthesis; acetyl-CoA biosynthesis; acetyl-CoA from acetate: step 2/2.</text>
</comment>
<evidence type="ECO:0000256" key="11">
    <source>
        <dbReference type="ARBA" id="ARBA00031108"/>
    </source>
</evidence>
<evidence type="ECO:0000256" key="3">
    <source>
        <dbReference type="ARBA" id="ARBA00008756"/>
    </source>
</evidence>
<dbReference type="InterPro" id="IPR042112">
    <property type="entry name" value="P_AcTrfase_dom2"/>
</dbReference>
<comment type="caution">
    <text evidence="15">The sequence shown here is derived from an EMBL/GenBank/DDBJ whole genome shotgun (WGS) entry which is preliminary data.</text>
</comment>
<dbReference type="GO" id="GO:0008959">
    <property type="term" value="F:phosphate acetyltransferase activity"/>
    <property type="evidence" value="ECO:0007669"/>
    <property type="project" value="UniProtKB-EC"/>
</dbReference>
<dbReference type="InterPro" id="IPR004614">
    <property type="entry name" value="P_AcTrfase"/>
</dbReference>
<feature type="domain" description="Phosphate acetyl/butaryl transferase" evidence="13">
    <location>
        <begin position="373"/>
        <end position="688"/>
    </location>
</feature>
<accession>A0A3M0AQE9</accession>
<dbReference type="AlphaFoldDB" id="A0A3M0AQE9"/>
<name>A0A3M0AQE9_9GAMM</name>
<evidence type="ECO:0000256" key="8">
    <source>
        <dbReference type="ARBA" id="ARBA00022490"/>
    </source>
</evidence>
<comment type="subcellular location">
    <subcellularLocation>
        <location evidence="1 12">Cytoplasm</location>
    </subcellularLocation>
</comment>
<dbReference type="SUPFAM" id="SSF75138">
    <property type="entry name" value="HprK N-terminal domain-like"/>
    <property type="match status" value="1"/>
</dbReference>
<protein>
    <recommendedName>
        <fullName evidence="7 12">Phosphate acetyltransferase</fullName>
        <ecNumber evidence="6 12">2.3.1.8</ecNumber>
    </recommendedName>
    <alternativeName>
        <fullName evidence="11 12">Phosphotransacetylase</fullName>
    </alternativeName>
</protein>
<dbReference type="InterPro" id="IPR010766">
    <property type="entry name" value="DRTGG"/>
</dbReference>
<dbReference type="InterPro" id="IPR050500">
    <property type="entry name" value="Phos_Acetyltrans/Butyryltrans"/>
</dbReference>
<dbReference type="InterPro" id="IPR016475">
    <property type="entry name" value="P-Actrans_bac"/>
</dbReference>
<evidence type="ECO:0000259" key="13">
    <source>
        <dbReference type="Pfam" id="PF01515"/>
    </source>
</evidence>
<gene>
    <name evidence="15" type="ORF">DFR27_1027</name>
</gene>
<dbReference type="Gene3D" id="3.40.50.10750">
    <property type="entry name" value="Isocitrate/Isopropylmalate dehydrogenase-like"/>
    <property type="match status" value="1"/>
</dbReference>
<dbReference type="Pfam" id="PF13500">
    <property type="entry name" value="AAA_26"/>
    <property type="match status" value="1"/>
</dbReference>
<dbReference type="Proteomes" id="UP000267187">
    <property type="component" value="Unassembled WGS sequence"/>
</dbReference>
<keyword evidence="8 12" id="KW-0963">Cytoplasm</keyword>
<evidence type="ECO:0000256" key="6">
    <source>
        <dbReference type="ARBA" id="ARBA00012707"/>
    </source>
</evidence>
<feature type="domain" description="DRTGG" evidence="14">
    <location>
        <begin position="217"/>
        <end position="324"/>
    </location>
</feature>
<evidence type="ECO:0000256" key="1">
    <source>
        <dbReference type="ARBA" id="ARBA00004496"/>
    </source>
</evidence>
<evidence type="ECO:0000256" key="2">
    <source>
        <dbReference type="ARBA" id="ARBA00004989"/>
    </source>
</evidence>
<comment type="similarity">
    <text evidence="3 12">In the C-terminal section; belongs to the phosphate acetyltransferase and butyryltransferase family.</text>
</comment>
<dbReference type="Gene3D" id="3.40.50.10950">
    <property type="match status" value="1"/>
</dbReference>
<keyword evidence="10 12" id="KW-0012">Acyltransferase</keyword>
<dbReference type="GO" id="GO:0006085">
    <property type="term" value="P:acetyl-CoA biosynthetic process"/>
    <property type="evidence" value="ECO:0007669"/>
    <property type="project" value="UniProtKB-UniPathway"/>
</dbReference>
<dbReference type="SUPFAM" id="SSF53659">
    <property type="entry name" value="Isocitrate/Isopropylmalate dehydrogenase-like"/>
    <property type="match status" value="1"/>
</dbReference>
<proteinExistence type="inferred from homology"/>